<dbReference type="InterPro" id="IPR001715">
    <property type="entry name" value="CH_dom"/>
</dbReference>
<organism evidence="3 4">
    <name type="scientific">Romanomermis culicivorax</name>
    <name type="common">Nematode worm</name>
    <dbReference type="NCBI Taxonomy" id="13658"/>
    <lineage>
        <taxon>Eukaryota</taxon>
        <taxon>Metazoa</taxon>
        <taxon>Ecdysozoa</taxon>
        <taxon>Nematoda</taxon>
        <taxon>Enoplea</taxon>
        <taxon>Dorylaimia</taxon>
        <taxon>Mermithida</taxon>
        <taxon>Mermithoidea</taxon>
        <taxon>Mermithidae</taxon>
        <taxon>Romanomermis</taxon>
    </lineage>
</organism>
<evidence type="ECO:0000313" key="4">
    <source>
        <dbReference type="WBParaSite" id="nRc.2.0.1.t44873-RA"/>
    </source>
</evidence>
<proteinExistence type="predicted"/>
<evidence type="ECO:0000259" key="2">
    <source>
        <dbReference type="Pfam" id="PF00307"/>
    </source>
</evidence>
<evidence type="ECO:0000313" key="3">
    <source>
        <dbReference type="Proteomes" id="UP000887565"/>
    </source>
</evidence>
<dbReference type="InterPro" id="IPR036872">
    <property type="entry name" value="CH_dom_sf"/>
</dbReference>
<protein>
    <submittedName>
        <fullName evidence="4">Calponin-homology (CH) domain-containing protein</fullName>
    </submittedName>
</protein>
<feature type="region of interest" description="Disordered" evidence="1">
    <location>
        <begin position="78"/>
        <end position="97"/>
    </location>
</feature>
<dbReference type="WBParaSite" id="nRc.2.0.1.t44873-RA">
    <property type="protein sequence ID" value="nRc.2.0.1.t44873-RA"/>
    <property type="gene ID" value="nRc.2.0.1.g44873"/>
</dbReference>
<dbReference type="Pfam" id="PF00307">
    <property type="entry name" value="CH"/>
    <property type="match status" value="1"/>
</dbReference>
<dbReference type="Proteomes" id="UP000887565">
    <property type="component" value="Unplaced"/>
</dbReference>
<reference evidence="4" key="1">
    <citation type="submission" date="2022-11" db="UniProtKB">
        <authorList>
            <consortium name="WormBaseParasite"/>
        </authorList>
    </citation>
    <scope>IDENTIFICATION</scope>
</reference>
<accession>A0A915L1D0</accession>
<dbReference type="SUPFAM" id="SSF47576">
    <property type="entry name" value="Calponin-homology domain, CH-domain"/>
    <property type="match status" value="1"/>
</dbReference>
<name>A0A915L1D0_ROMCU</name>
<sequence>MGRRRATKMGETSRTKLDFEELEFYTDLAMNECQRWLEAVTREPFSEPDDFLLSLRKGRQLQKLLNLLIPGAISIQQQHHKNDAPHSPKQRQLHRSHSDNKTWITKFLYICRSSLGLKEHQLFRISDLDPEKCSSIEGHSPADSVASDLILCKIRRTTCCLVLKFVNQLK</sequence>
<dbReference type="AlphaFoldDB" id="A0A915L1D0"/>
<feature type="domain" description="Calponin-homology (CH)" evidence="2">
    <location>
        <begin position="31"/>
        <end position="128"/>
    </location>
</feature>
<keyword evidence="3" id="KW-1185">Reference proteome</keyword>
<dbReference type="Gene3D" id="1.10.418.10">
    <property type="entry name" value="Calponin-like domain"/>
    <property type="match status" value="1"/>
</dbReference>
<evidence type="ECO:0000256" key="1">
    <source>
        <dbReference type="SAM" id="MobiDB-lite"/>
    </source>
</evidence>